<sequence>MCKKATCYLCQKRSWWGCGQHIPSVMDQSPQDDRCQCDPKTVVEGKEYPPKAEKAD</sequence>
<evidence type="ECO:0000313" key="1">
    <source>
        <dbReference type="EMBL" id="KAF2478471.1"/>
    </source>
</evidence>
<reference evidence="1" key="1">
    <citation type="journal article" date="2020" name="Stud. Mycol.">
        <title>101 Dothideomycetes genomes: a test case for predicting lifestyles and emergence of pathogens.</title>
        <authorList>
            <person name="Haridas S."/>
            <person name="Albert R."/>
            <person name="Binder M."/>
            <person name="Bloem J."/>
            <person name="Labutti K."/>
            <person name="Salamov A."/>
            <person name="Andreopoulos B."/>
            <person name="Baker S."/>
            <person name="Barry K."/>
            <person name="Bills G."/>
            <person name="Bluhm B."/>
            <person name="Cannon C."/>
            <person name="Castanera R."/>
            <person name="Culley D."/>
            <person name="Daum C."/>
            <person name="Ezra D."/>
            <person name="Gonzalez J."/>
            <person name="Henrissat B."/>
            <person name="Kuo A."/>
            <person name="Liang C."/>
            <person name="Lipzen A."/>
            <person name="Lutzoni F."/>
            <person name="Magnuson J."/>
            <person name="Mondo S."/>
            <person name="Nolan M."/>
            <person name="Ohm R."/>
            <person name="Pangilinan J."/>
            <person name="Park H.-J."/>
            <person name="Ramirez L."/>
            <person name="Alfaro M."/>
            <person name="Sun H."/>
            <person name="Tritt A."/>
            <person name="Yoshinaga Y."/>
            <person name="Zwiers L.-H."/>
            <person name="Turgeon B."/>
            <person name="Goodwin S."/>
            <person name="Spatafora J."/>
            <person name="Crous P."/>
            <person name="Grigoriev I."/>
        </authorList>
    </citation>
    <scope>NUCLEOTIDE SEQUENCE</scope>
    <source>
        <strain evidence="1">CBS 113389</strain>
    </source>
</reference>
<protein>
    <submittedName>
        <fullName evidence="1">Uncharacterized protein</fullName>
    </submittedName>
</protein>
<keyword evidence="2" id="KW-1185">Reference proteome</keyword>
<gene>
    <name evidence="1" type="ORF">BDY17DRAFT_258893</name>
</gene>
<dbReference type="Proteomes" id="UP000799767">
    <property type="component" value="Unassembled WGS sequence"/>
</dbReference>
<accession>A0A6A6PFI2</accession>
<dbReference type="PANTHER" id="PTHR34724">
    <property type="entry name" value="OS12G0596101 PROTEIN"/>
    <property type="match status" value="1"/>
</dbReference>
<organism evidence="1 2">
    <name type="scientific">Neohortaea acidophila</name>
    <dbReference type="NCBI Taxonomy" id="245834"/>
    <lineage>
        <taxon>Eukaryota</taxon>
        <taxon>Fungi</taxon>
        <taxon>Dikarya</taxon>
        <taxon>Ascomycota</taxon>
        <taxon>Pezizomycotina</taxon>
        <taxon>Dothideomycetes</taxon>
        <taxon>Dothideomycetidae</taxon>
        <taxon>Mycosphaerellales</taxon>
        <taxon>Teratosphaeriaceae</taxon>
        <taxon>Neohortaea</taxon>
    </lineage>
</organism>
<dbReference type="OrthoDB" id="88410at2759"/>
<dbReference type="EMBL" id="MU001649">
    <property type="protein sequence ID" value="KAF2478471.1"/>
    <property type="molecule type" value="Genomic_DNA"/>
</dbReference>
<dbReference type="PANTHER" id="PTHR34724:SF2">
    <property type="entry name" value="OS12G0596101 PROTEIN"/>
    <property type="match status" value="1"/>
</dbReference>
<dbReference type="RefSeq" id="XP_033585041.1">
    <property type="nucleotide sequence ID" value="XM_033731818.1"/>
</dbReference>
<dbReference type="AlphaFoldDB" id="A0A6A6PFI2"/>
<evidence type="ECO:0000313" key="2">
    <source>
        <dbReference type="Proteomes" id="UP000799767"/>
    </source>
</evidence>
<proteinExistence type="predicted"/>
<name>A0A6A6PFI2_9PEZI</name>
<dbReference type="GeneID" id="54472820"/>